<evidence type="ECO:0000313" key="2">
    <source>
        <dbReference type="EMBL" id="KLN61929.1"/>
    </source>
</evidence>
<protein>
    <recommendedName>
        <fullName evidence="1">Solute-binding protein family 3/N-terminal domain-containing protein</fullName>
    </recommendedName>
</protein>
<dbReference type="Pfam" id="PF00497">
    <property type="entry name" value="SBP_bac_3"/>
    <property type="match status" value="1"/>
</dbReference>
<comment type="caution">
    <text evidence="2">The sequence shown here is derived from an EMBL/GenBank/DDBJ whole genome shotgun (WGS) entry which is preliminary data.</text>
</comment>
<keyword evidence="3" id="KW-1185">Reference proteome</keyword>
<dbReference type="InterPro" id="IPR001638">
    <property type="entry name" value="Solute-binding_3/MltF_N"/>
</dbReference>
<dbReference type="EMBL" id="LAQL01000003">
    <property type="protein sequence ID" value="KLN61929.1"/>
    <property type="molecule type" value="Genomic_DNA"/>
</dbReference>
<dbReference type="AlphaFoldDB" id="A0A0H2MH97"/>
<name>A0A0H2MH97_9PROT</name>
<dbReference type="PANTHER" id="PTHR38834">
    <property type="entry name" value="PERIPLASMIC SUBSTRATE BINDING PROTEIN FAMILY 3"/>
    <property type="match status" value="1"/>
</dbReference>
<dbReference type="Proteomes" id="UP000035444">
    <property type="component" value="Unassembled WGS sequence"/>
</dbReference>
<evidence type="ECO:0000313" key="3">
    <source>
        <dbReference type="Proteomes" id="UP000035444"/>
    </source>
</evidence>
<dbReference type="STRING" id="1489064.WH96_04870"/>
<reference evidence="2 3" key="1">
    <citation type="submission" date="2015-03" db="EMBL/GenBank/DDBJ databases">
        <title>Genome Sequence of Kiloniella spongiae MEBiC09566, isolated from a marine sponge.</title>
        <authorList>
            <person name="Shao Z."/>
            <person name="Wang L."/>
            <person name="Li X."/>
        </authorList>
    </citation>
    <scope>NUCLEOTIDE SEQUENCE [LARGE SCALE GENOMIC DNA]</scope>
    <source>
        <strain evidence="2 3">MEBiC09566</strain>
    </source>
</reference>
<organism evidence="2 3">
    <name type="scientific">Kiloniella spongiae</name>
    <dbReference type="NCBI Taxonomy" id="1489064"/>
    <lineage>
        <taxon>Bacteria</taxon>
        <taxon>Pseudomonadati</taxon>
        <taxon>Pseudomonadota</taxon>
        <taxon>Alphaproteobacteria</taxon>
        <taxon>Rhodospirillales</taxon>
        <taxon>Kiloniellaceae</taxon>
        <taxon>Kiloniella</taxon>
    </lineage>
</organism>
<feature type="domain" description="Solute-binding protein family 3/N-terminal" evidence="1">
    <location>
        <begin position="22"/>
        <end position="240"/>
    </location>
</feature>
<dbReference type="SUPFAM" id="SSF53850">
    <property type="entry name" value="Periplasmic binding protein-like II"/>
    <property type="match status" value="1"/>
</dbReference>
<proteinExistence type="predicted"/>
<dbReference type="PANTHER" id="PTHR38834:SF3">
    <property type="entry name" value="SOLUTE-BINDING PROTEIN FAMILY 3_N-TERMINAL DOMAIN-CONTAINING PROTEIN"/>
    <property type="match status" value="1"/>
</dbReference>
<gene>
    <name evidence="2" type="ORF">WH96_04870</name>
</gene>
<evidence type="ECO:0000259" key="1">
    <source>
        <dbReference type="Pfam" id="PF00497"/>
    </source>
</evidence>
<sequence length="247" mass="28508">MTEKPATENQIPNEIADKITVTVGEWPPFLTQELEGNGVVAEMIIEIFASQGIEAELTFLPWGRGYYEASIGEFQAMGVWMHKQEREKEFLFSEPILHEQFVFFHRKDMDFDWDKMSDLKNYRLGGGIKYSYGPKLDAAVTDGTLFMDRGPSDEVNFHKLLTGRIQIYPQEKSVGYFALMNHFSAEDRDQITHHPKPILNNLSYVLFPKALEGSAELVVRFNRGLKEFRESGAYDRYMKRLTDDETS</sequence>
<accession>A0A0H2MH97</accession>
<dbReference type="Gene3D" id="3.40.190.10">
    <property type="entry name" value="Periplasmic binding protein-like II"/>
    <property type="match status" value="2"/>
</dbReference>